<evidence type="ECO:0000313" key="2">
    <source>
        <dbReference type="EMBL" id="ERJ12246.1"/>
    </source>
</evidence>
<name>U2EBR6_9MOLU</name>
<reference evidence="2 3" key="1">
    <citation type="journal article" date="2011" name="J. Bacteriol.">
        <title>Genome sequence of Haloplasma contractile, an unusual contractile bacterium from a deep-sea anoxic brine lake.</title>
        <authorList>
            <person name="Antunes A."/>
            <person name="Alam I."/>
            <person name="El Dorry H."/>
            <person name="Siam R."/>
            <person name="Robertson A."/>
            <person name="Bajic V.B."/>
            <person name="Stingl U."/>
        </authorList>
    </citation>
    <scope>NUCLEOTIDE SEQUENCE [LARGE SCALE GENOMIC DNA]</scope>
    <source>
        <strain evidence="2 3">SSD-17B</strain>
    </source>
</reference>
<keyword evidence="3" id="KW-1185">Reference proteome</keyword>
<proteinExistence type="predicted"/>
<dbReference type="PANTHER" id="PTHR32182">
    <property type="entry name" value="DNA REPLICATION AND REPAIR PROTEIN RECF"/>
    <property type="match status" value="1"/>
</dbReference>
<dbReference type="Proteomes" id="UP000005707">
    <property type="component" value="Unassembled WGS sequence"/>
</dbReference>
<accession>U2EBR6</accession>
<dbReference type="Pfam" id="PF13558">
    <property type="entry name" value="SbcC_Walker_B"/>
    <property type="match status" value="1"/>
</dbReference>
<dbReference type="InParanoid" id="U2EBR6"/>
<dbReference type="STRING" id="1033810.HLPCO_001773"/>
<dbReference type="GO" id="GO:0000731">
    <property type="term" value="P:DNA synthesis involved in DNA repair"/>
    <property type="evidence" value="ECO:0007669"/>
    <property type="project" value="TreeGrafter"/>
</dbReference>
<dbReference type="SUPFAM" id="SSF52540">
    <property type="entry name" value="P-loop containing nucleoside triphosphate hydrolases"/>
    <property type="match status" value="1"/>
</dbReference>
<feature type="coiled-coil region" evidence="1">
    <location>
        <begin position="225"/>
        <end position="349"/>
    </location>
</feature>
<feature type="coiled-coil region" evidence="1">
    <location>
        <begin position="837"/>
        <end position="880"/>
    </location>
</feature>
<dbReference type="Pfam" id="PF13555">
    <property type="entry name" value="AAA_29"/>
    <property type="match status" value="1"/>
</dbReference>
<evidence type="ECO:0000256" key="1">
    <source>
        <dbReference type="SAM" id="Coils"/>
    </source>
</evidence>
<dbReference type="PANTHER" id="PTHR32182:SF0">
    <property type="entry name" value="DNA REPLICATION AND REPAIR PROTEIN RECF"/>
    <property type="match status" value="1"/>
</dbReference>
<protein>
    <submittedName>
        <fullName evidence="2">SMC domain protein</fullName>
    </submittedName>
</protein>
<keyword evidence="1" id="KW-0175">Coiled coil</keyword>
<dbReference type="AlphaFoldDB" id="U2EBR6"/>
<feature type="coiled-coil region" evidence="1">
    <location>
        <begin position="691"/>
        <end position="785"/>
    </location>
</feature>
<sequence length="1084" mass="126851">MMKKLMKIKLINWHYLANETIPVEGNCLITGENGAGKSTILDAIQYVLTAGKQYFNSAANDKAKRDLMGYVRCKTGRDSNQYERTGDVSSHIALEFLDEKKKKSFIIGAVIDSSGNLSTPKVNFYRIEDQKMNESLFLQENHVPRTISNFKATIKGKQAKVLTTQNEARKDFRHRFGSLNDRFFELLPKALAFKPINKIKDFVYSYLLDEKDVDIEYLKDNIHTLREYEKYLKIIKQKLTDLESIDRSYQEYLNIEETIKIQDYIIKRASKELNEQNINNKKHKLSTIETKLDLVGSKLNQTEKEIEERSEEKANLDRSLANDDTYQAIRELEKTIRSLNIDLDTYRKKEQKLDYIFHEAFTTVKEMNALDVNLASMVPFYEYKNETISEANMNDLINKTKSLSSEIDGFKDQMFNKKATLDFKRSQEQEGLAVIEQDIKSLSSKKLVYPRYVTDLQQAIHQGLKRELGKDIEPKILCELLNVKDDKWQNAIEGYLNTQRFNLIIEPEYFDHALEIYERVKYKRNIHTTGLVNTKRLKQYEESDENSLSYMVTSKNKHASNYVNMLLNKVVRCETVDELKNHRIAITPTCMVYKNKTARQIKEDVYKIPFIGQDAYKKQLEQKRELRAEKLAILSDYRDKINHCIHCLDLCKRLNLNYIIENSEIKINVQNTVNKISENEKKLNKIDRASMLDLQIHIEQVNKELKEIKQKEKQLIKDLQDLQVEERILNNKLDELNGKSSSLTPALNQVIDQIISVLNKAESRYQDATEKYNHLEKLIDVYTSQRSGQFTRRTNVLNELQSKQRDYNRDYDFGAAPGVEGMDTYYEESKRLKDSKVIEYEEKIRQSKKKAEEQFKDEFISKLQEHILMAQNEFKKLNNALEGIFFGEDEYKFDWKPSKQYRKFYDMITDDSNLGGNTLFGGSFRERHKEALDDLFDRISLNDEQSQKALEEYTDYRTYMDYDIKIMHRSGSTSSFSKVCREKSGGETQTPYYVAIAASFIQLYHTNHLGGDSIGIILFDEAFDKMDENRIESMMEFLNKLDLQVILAAPPQKIETISPFVKTNLVIYRDEHGSYVEPFLHEKL</sequence>
<comment type="caution">
    <text evidence="2">The sequence shown here is derived from an EMBL/GenBank/DDBJ whole genome shotgun (WGS) entry which is preliminary data.</text>
</comment>
<evidence type="ECO:0000313" key="3">
    <source>
        <dbReference type="Proteomes" id="UP000005707"/>
    </source>
</evidence>
<dbReference type="InterPro" id="IPR027417">
    <property type="entry name" value="P-loop_NTPase"/>
</dbReference>
<gene>
    <name evidence="2" type="ORF">HLPCO_001773</name>
</gene>
<reference evidence="2 3" key="2">
    <citation type="journal article" date="2013" name="PLoS ONE">
        <title>INDIGO - INtegrated Data Warehouse of MIcrobial GenOmes with Examples from the Red Sea Extremophiles.</title>
        <authorList>
            <person name="Alam I."/>
            <person name="Antunes A."/>
            <person name="Kamau A.A."/>
            <person name="Ba Alawi W."/>
            <person name="Kalkatawi M."/>
            <person name="Stingl U."/>
            <person name="Bajic V.B."/>
        </authorList>
    </citation>
    <scope>NUCLEOTIDE SEQUENCE [LARGE SCALE GENOMIC DNA]</scope>
    <source>
        <strain evidence="2 3">SSD-17B</strain>
    </source>
</reference>
<organism evidence="2 3">
    <name type="scientific">Haloplasma contractile SSD-17B</name>
    <dbReference type="NCBI Taxonomy" id="1033810"/>
    <lineage>
        <taxon>Bacteria</taxon>
        <taxon>Bacillati</taxon>
        <taxon>Mycoplasmatota</taxon>
        <taxon>Mollicutes</taxon>
        <taxon>Haloplasmatales</taxon>
        <taxon>Haloplasmataceae</taxon>
        <taxon>Haloplasma</taxon>
    </lineage>
</organism>
<dbReference type="Gene3D" id="3.40.50.300">
    <property type="entry name" value="P-loop containing nucleotide triphosphate hydrolases"/>
    <property type="match status" value="2"/>
</dbReference>
<dbReference type="EMBL" id="AFNU02000005">
    <property type="protein sequence ID" value="ERJ12246.1"/>
    <property type="molecule type" value="Genomic_DNA"/>
</dbReference>
<dbReference type="GO" id="GO:0006302">
    <property type="term" value="P:double-strand break repair"/>
    <property type="evidence" value="ECO:0007669"/>
    <property type="project" value="TreeGrafter"/>
</dbReference>
<dbReference type="eggNOG" id="COG4913">
    <property type="taxonomic scope" value="Bacteria"/>
</dbReference>